<comment type="subcellular location">
    <subcellularLocation>
        <location evidence="1">Nucleus</location>
        <location evidence="1">Nuclear pore complex</location>
    </subcellularLocation>
</comment>
<evidence type="ECO:0000256" key="1">
    <source>
        <dbReference type="ARBA" id="ARBA00004567"/>
    </source>
</evidence>
<evidence type="ECO:0000313" key="12">
    <source>
        <dbReference type="EMBL" id="KAF2661365.1"/>
    </source>
</evidence>
<feature type="compositionally biased region" description="Low complexity" evidence="11">
    <location>
        <begin position="197"/>
        <end position="224"/>
    </location>
</feature>
<organism evidence="12 13">
    <name type="scientific">Lophiostoma macrostomum CBS 122681</name>
    <dbReference type="NCBI Taxonomy" id="1314788"/>
    <lineage>
        <taxon>Eukaryota</taxon>
        <taxon>Fungi</taxon>
        <taxon>Dikarya</taxon>
        <taxon>Ascomycota</taxon>
        <taxon>Pezizomycotina</taxon>
        <taxon>Dothideomycetes</taxon>
        <taxon>Pleosporomycetidae</taxon>
        <taxon>Pleosporales</taxon>
        <taxon>Lophiostomataceae</taxon>
        <taxon>Lophiostoma</taxon>
    </lineage>
</organism>
<proteinExistence type="inferred from homology"/>
<dbReference type="InterPro" id="IPR038506">
    <property type="entry name" value="GLE1-like_sf"/>
</dbReference>
<keyword evidence="6" id="KW-0811">Translocation</keyword>
<dbReference type="GO" id="GO:0000822">
    <property type="term" value="F:inositol hexakisphosphate binding"/>
    <property type="evidence" value="ECO:0007669"/>
    <property type="project" value="TreeGrafter"/>
</dbReference>
<comment type="similarity">
    <text evidence="2">Belongs to the GLE1 family.</text>
</comment>
<dbReference type="PANTHER" id="PTHR12960">
    <property type="entry name" value="GLE-1-RELATED"/>
    <property type="match status" value="1"/>
</dbReference>
<gene>
    <name evidence="12" type="ORF">K491DRAFT_587364</name>
</gene>
<dbReference type="Proteomes" id="UP000799324">
    <property type="component" value="Unassembled WGS sequence"/>
</dbReference>
<dbReference type="GO" id="GO:0015031">
    <property type="term" value="P:protein transport"/>
    <property type="evidence" value="ECO:0007669"/>
    <property type="project" value="UniProtKB-KW"/>
</dbReference>
<evidence type="ECO:0000313" key="13">
    <source>
        <dbReference type="Proteomes" id="UP000799324"/>
    </source>
</evidence>
<feature type="compositionally biased region" description="Basic and acidic residues" evidence="11">
    <location>
        <begin position="113"/>
        <end position="175"/>
    </location>
</feature>
<feature type="compositionally biased region" description="Basic and acidic residues" evidence="11">
    <location>
        <begin position="29"/>
        <end position="44"/>
    </location>
</feature>
<evidence type="ECO:0000256" key="11">
    <source>
        <dbReference type="SAM" id="MobiDB-lite"/>
    </source>
</evidence>
<dbReference type="PANTHER" id="PTHR12960:SF0">
    <property type="entry name" value="MRNA EXPORT FACTOR GLE1"/>
    <property type="match status" value="1"/>
</dbReference>
<protein>
    <recommendedName>
        <fullName evidence="9">mRNA export factor GLE1</fullName>
    </recommendedName>
    <alternativeName>
        <fullName evidence="10">Nucleoporin GLE1</fullName>
    </alternativeName>
</protein>
<dbReference type="EMBL" id="MU004294">
    <property type="protein sequence ID" value="KAF2661365.1"/>
    <property type="molecule type" value="Genomic_DNA"/>
</dbReference>
<evidence type="ECO:0000256" key="6">
    <source>
        <dbReference type="ARBA" id="ARBA00023010"/>
    </source>
</evidence>
<feature type="compositionally biased region" description="Basic and acidic residues" evidence="11">
    <location>
        <begin position="186"/>
        <end position="196"/>
    </location>
</feature>
<name>A0A6A6TMR9_9PLEO</name>
<dbReference type="GO" id="GO:0005737">
    <property type="term" value="C:cytoplasm"/>
    <property type="evidence" value="ECO:0007669"/>
    <property type="project" value="TreeGrafter"/>
</dbReference>
<dbReference type="InterPro" id="IPR012476">
    <property type="entry name" value="GLE1"/>
</dbReference>
<keyword evidence="8" id="KW-0539">Nucleus</keyword>
<evidence type="ECO:0000256" key="5">
    <source>
        <dbReference type="ARBA" id="ARBA00022927"/>
    </source>
</evidence>
<feature type="region of interest" description="Disordered" evidence="11">
    <location>
        <begin position="113"/>
        <end position="224"/>
    </location>
</feature>
<evidence type="ECO:0000256" key="2">
    <source>
        <dbReference type="ARBA" id="ARBA00011056"/>
    </source>
</evidence>
<dbReference type="GO" id="GO:0005543">
    <property type="term" value="F:phospholipid binding"/>
    <property type="evidence" value="ECO:0007669"/>
    <property type="project" value="TreeGrafter"/>
</dbReference>
<sequence length="559" mass="62578">MHTTTSLSSSWLGSSPSRNSPSRSSVRTPGRDVARRSTLERDPLDSPSRQMLLDFSQMLVRSDQEFNARLDSAAAVHTRRNSEQLSQAALDHERVRQGAQLEINRLIREQELQRQRREDQQRQELERLDREKARQEAEIRQRQVEAKQREEETARREAQHKRQIEEAESRRKAQQEQEAAAQRLKAQQESERKAREAAAAAEQVRAAQQTPQAPQRPAAPAAPAAIPSAAITRPFPARQAPGAYDPEEIHNRYLTLHKRMKDFWKPFKQQSAAKGNPLKAAVGDMRREMRTAMGQISVKREDSKIVITKLRQILRAAQSAGGPTIDIRPFIISRPLPTMSNDAEAQYPAILFYAFICFVKFALKQFEQEAALEDGRVIAELGTVAASLMVDKEFVWKGIPLIDLLLAKYHRVCPILFGITGDMRSSAGQARLGWIPISGAPPTVSTYSQRMTGLACGFATMSLRVVASPVLPASEYWRAISAICNTPPQQLTGGHFMVLKGLTRDWAKKFISIYGAQAKAVLRKATIGLPSRAPSQLAEAVNIVSSLPDAWRKAEVYIE</sequence>
<keyword evidence="13" id="KW-1185">Reference proteome</keyword>
<evidence type="ECO:0000256" key="9">
    <source>
        <dbReference type="ARBA" id="ARBA00026227"/>
    </source>
</evidence>
<dbReference type="GO" id="GO:0016973">
    <property type="term" value="P:poly(A)+ mRNA export from nucleus"/>
    <property type="evidence" value="ECO:0007669"/>
    <property type="project" value="InterPro"/>
</dbReference>
<evidence type="ECO:0000256" key="10">
    <source>
        <dbReference type="ARBA" id="ARBA00029983"/>
    </source>
</evidence>
<evidence type="ECO:0000256" key="7">
    <source>
        <dbReference type="ARBA" id="ARBA00023132"/>
    </source>
</evidence>
<keyword evidence="3" id="KW-0813">Transport</keyword>
<dbReference type="Pfam" id="PF07817">
    <property type="entry name" value="GLE1"/>
    <property type="match status" value="1"/>
</dbReference>
<dbReference type="AlphaFoldDB" id="A0A6A6TMR9"/>
<dbReference type="GO" id="GO:0044614">
    <property type="term" value="C:nuclear pore cytoplasmic filaments"/>
    <property type="evidence" value="ECO:0007669"/>
    <property type="project" value="TreeGrafter"/>
</dbReference>
<evidence type="ECO:0000256" key="4">
    <source>
        <dbReference type="ARBA" id="ARBA00022816"/>
    </source>
</evidence>
<evidence type="ECO:0000256" key="8">
    <source>
        <dbReference type="ARBA" id="ARBA00023242"/>
    </source>
</evidence>
<keyword evidence="5" id="KW-0653">Protein transport</keyword>
<feature type="compositionally biased region" description="Low complexity" evidence="11">
    <location>
        <begin position="1"/>
        <end position="25"/>
    </location>
</feature>
<dbReference type="GO" id="GO:0031369">
    <property type="term" value="F:translation initiation factor binding"/>
    <property type="evidence" value="ECO:0007669"/>
    <property type="project" value="TreeGrafter"/>
</dbReference>
<evidence type="ECO:0000256" key="3">
    <source>
        <dbReference type="ARBA" id="ARBA00022448"/>
    </source>
</evidence>
<dbReference type="Gene3D" id="1.25.40.510">
    <property type="entry name" value="GLE1-like"/>
    <property type="match status" value="1"/>
</dbReference>
<feature type="compositionally biased region" description="Low complexity" evidence="11">
    <location>
        <begin position="176"/>
        <end position="185"/>
    </location>
</feature>
<accession>A0A6A6TMR9</accession>
<feature type="region of interest" description="Disordered" evidence="11">
    <location>
        <begin position="1"/>
        <end position="49"/>
    </location>
</feature>
<dbReference type="OrthoDB" id="420884at2759"/>
<keyword evidence="4" id="KW-0509">mRNA transport</keyword>
<keyword evidence="7" id="KW-0906">Nuclear pore complex</keyword>
<reference evidence="12" key="1">
    <citation type="journal article" date="2020" name="Stud. Mycol.">
        <title>101 Dothideomycetes genomes: a test case for predicting lifestyles and emergence of pathogens.</title>
        <authorList>
            <person name="Haridas S."/>
            <person name="Albert R."/>
            <person name="Binder M."/>
            <person name="Bloem J."/>
            <person name="Labutti K."/>
            <person name="Salamov A."/>
            <person name="Andreopoulos B."/>
            <person name="Baker S."/>
            <person name="Barry K."/>
            <person name="Bills G."/>
            <person name="Bluhm B."/>
            <person name="Cannon C."/>
            <person name="Castanera R."/>
            <person name="Culley D."/>
            <person name="Daum C."/>
            <person name="Ezra D."/>
            <person name="Gonzalez J."/>
            <person name="Henrissat B."/>
            <person name="Kuo A."/>
            <person name="Liang C."/>
            <person name="Lipzen A."/>
            <person name="Lutzoni F."/>
            <person name="Magnuson J."/>
            <person name="Mondo S."/>
            <person name="Nolan M."/>
            <person name="Ohm R."/>
            <person name="Pangilinan J."/>
            <person name="Park H.-J."/>
            <person name="Ramirez L."/>
            <person name="Alfaro M."/>
            <person name="Sun H."/>
            <person name="Tritt A."/>
            <person name="Yoshinaga Y."/>
            <person name="Zwiers L.-H."/>
            <person name="Turgeon B."/>
            <person name="Goodwin S."/>
            <person name="Spatafora J."/>
            <person name="Crous P."/>
            <person name="Grigoriev I."/>
        </authorList>
    </citation>
    <scope>NUCLEOTIDE SEQUENCE</scope>
    <source>
        <strain evidence="12">CBS 122681</strain>
    </source>
</reference>